<feature type="compositionally biased region" description="Low complexity" evidence="1">
    <location>
        <begin position="1"/>
        <end position="27"/>
    </location>
</feature>
<gene>
    <name evidence="3" type="ORF">CYMTET_26961</name>
</gene>
<dbReference type="EMBL" id="LGRX02014657">
    <property type="protein sequence ID" value="KAK3264289.1"/>
    <property type="molecule type" value="Genomic_DNA"/>
</dbReference>
<proteinExistence type="predicted"/>
<protein>
    <submittedName>
        <fullName evidence="3">Uncharacterized protein</fullName>
    </submittedName>
</protein>
<feature type="non-terminal residue" evidence="3">
    <location>
        <position position="1"/>
    </location>
</feature>
<evidence type="ECO:0000256" key="2">
    <source>
        <dbReference type="SAM" id="Phobius"/>
    </source>
</evidence>
<feature type="transmembrane region" description="Helical" evidence="2">
    <location>
        <begin position="128"/>
        <end position="149"/>
    </location>
</feature>
<keyword evidence="4" id="KW-1185">Reference proteome</keyword>
<accession>A0AAE0KXM3</accession>
<keyword evidence="2" id="KW-0472">Membrane</keyword>
<reference evidence="3 4" key="1">
    <citation type="journal article" date="2015" name="Genome Biol. Evol.">
        <title>Comparative Genomics of a Bacterivorous Green Alga Reveals Evolutionary Causalities and Consequences of Phago-Mixotrophic Mode of Nutrition.</title>
        <authorList>
            <person name="Burns J.A."/>
            <person name="Paasch A."/>
            <person name="Narechania A."/>
            <person name="Kim E."/>
        </authorList>
    </citation>
    <scope>NUCLEOTIDE SEQUENCE [LARGE SCALE GENOMIC DNA]</scope>
    <source>
        <strain evidence="3 4">PLY_AMNH</strain>
    </source>
</reference>
<evidence type="ECO:0000256" key="1">
    <source>
        <dbReference type="SAM" id="MobiDB-lite"/>
    </source>
</evidence>
<evidence type="ECO:0000313" key="4">
    <source>
        <dbReference type="Proteomes" id="UP001190700"/>
    </source>
</evidence>
<comment type="caution">
    <text evidence="3">The sequence shown here is derived from an EMBL/GenBank/DDBJ whole genome shotgun (WGS) entry which is preliminary data.</text>
</comment>
<dbReference type="Proteomes" id="UP001190700">
    <property type="component" value="Unassembled WGS sequence"/>
</dbReference>
<keyword evidence="2" id="KW-1133">Transmembrane helix</keyword>
<dbReference type="AlphaFoldDB" id="A0AAE0KXM3"/>
<name>A0AAE0KXM3_9CHLO</name>
<sequence>TTTPTAYPTTAPTASSTTAPTASLTASPPTPVAEVVLETSVATSVTIATAGSASSGGSGMLLQLQIIAMCFYLVLRDKPDVLTDISGSLQWLNLQPSFPMDNSGEECQSRDGEDAPYPFIPESKAEEAWRSFVNAWSLGAGTLVIIRVLQVMVKRGLPRIRLGMLSYPRLQVQFTFLALPGVAQSAAFVLAHADSLPPSCVLLAGASLLTIAGLISMICRVLHQGLIIEELWCHDVQLAQAVGYRHHWAPNLVSTSYKPASMLRMRRSEARIPPPSATTILHFSGCHAYG</sequence>
<feature type="transmembrane region" description="Helical" evidence="2">
    <location>
        <begin position="170"/>
        <end position="190"/>
    </location>
</feature>
<keyword evidence="2" id="KW-0812">Transmembrane</keyword>
<organism evidence="3 4">
    <name type="scientific">Cymbomonas tetramitiformis</name>
    <dbReference type="NCBI Taxonomy" id="36881"/>
    <lineage>
        <taxon>Eukaryota</taxon>
        <taxon>Viridiplantae</taxon>
        <taxon>Chlorophyta</taxon>
        <taxon>Pyramimonadophyceae</taxon>
        <taxon>Pyramimonadales</taxon>
        <taxon>Pyramimonadaceae</taxon>
        <taxon>Cymbomonas</taxon>
    </lineage>
</organism>
<evidence type="ECO:0000313" key="3">
    <source>
        <dbReference type="EMBL" id="KAK3264289.1"/>
    </source>
</evidence>
<feature type="transmembrane region" description="Helical" evidence="2">
    <location>
        <begin position="202"/>
        <end position="222"/>
    </location>
</feature>
<feature type="region of interest" description="Disordered" evidence="1">
    <location>
        <begin position="1"/>
        <end position="28"/>
    </location>
</feature>